<dbReference type="EMBL" id="BK014758">
    <property type="protein sequence ID" value="DAD74310.1"/>
    <property type="molecule type" value="Genomic_DNA"/>
</dbReference>
<protein>
    <submittedName>
        <fullName evidence="1">Tail completion protein</fullName>
    </submittedName>
</protein>
<accession>A0A8S5LWB0</accession>
<organism evidence="1">
    <name type="scientific">Siphoviridae sp. ctabX13</name>
    <dbReference type="NCBI Taxonomy" id="2826389"/>
    <lineage>
        <taxon>Viruses</taxon>
        <taxon>Duplodnaviria</taxon>
        <taxon>Heunggongvirae</taxon>
        <taxon>Uroviricota</taxon>
        <taxon>Caudoviricetes</taxon>
    </lineage>
</organism>
<proteinExistence type="predicted"/>
<name>A0A8S5LWB0_9CAUD</name>
<reference evidence="1" key="1">
    <citation type="journal article" date="2021" name="Proc. Natl. Acad. Sci. U.S.A.">
        <title>A Catalog of Tens of Thousands of Viruses from Human Metagenomes Reveals Hidden Associations with Chronic Diseases.</title>
        <authorList>
            <person name="Tisza M.J."/>
            <person name="Buck C.B."/>
        </authorList>
    </citation>
    <scope>NUCLEOTIDE SEQUENCE</scope>
    <source>
        <strain evidence="1">CtabX13</strain>
    </source>
</reference>
<dbReference type="InterPro" id="IPR049254">
    <property type="entry name" value="Phage_tail_terminator"/>
</dbReference>
<sequence>MVGLNDIKMSLIRLLNEVKPGLNIFAEDIEQIEMIDKMAFPLLYIQLVPLSMSIQLDGKSCKKLILVDITFMEKSKSSNEDMYEMVELITGRIGIGFKVGDRFLKVLNIGSSIADDTLHITFNLDFFDDMNIKEPEAEVCKSISF</sequence>
<dbReference type="Pfam" id="PF20765">
    <property type="entry name" value="Phage_tail_terminator_8"/>
    <property type="match status" value="1"/>
</dbReference>
<evidence type="ECO:0000313" key="1">
    <source>
        <dbReference type="EMBL" id="DAD74310.1"/>
    </source>
</evidence>